<reference evidence="3" key="1">
    <citation type="journal article" date="2021" name="PeerJ">
        <title>Extensive microbial diversity within the chicken gut microbiome revealed by metagenomics and culture.</title>
        <authorList>
            <person name="Gilroy R."/>
            <person name="Ravi A."/>
            <person name="Getino M."/>
            <person name="Pursley I."/>
            <person name="Horton D.L."/>
            <person name="Alikhan N.F."/>
            <person name="Baker D."/>
            <person name="Gharbi K."/>
            <person name="Hall N."/>
            <person name="Watson M."/>
            <person name="Adriaenssens E.M."/>
            <person name="Foster-Nyarko E."/>
            <person name="Jarju S."/>
            <person name="Secka A."/>
            <person name="Antonio M."/>
            <person name="Oren A."/>
            <person name="Chaudhuri R.R."/>
            <person name="La Ragione R."/>
            <person name="Hildebrand F."/>
            <person name="Pallen M.J."/>
        </authorList>
    </citation>
    <scope>NUCLEOTIDE SEQUENCE</scope>
    <source>
        <strain evidence="3">14975</strain>
    </source>
</reference>
<comment type="caution">
    <text evidence="3">The sequence shown here is derived from an EMBL/GenBank/DDBJ whole genome shotgun (WGS) entry which is preliminary data.</text>
</comment>
<dbReference type="EMBL" id="DXFQ01000018">
    <property type="protein sequence ID" value="HIX19219.1"/>
    <property type="molecule type" value="Genomic_DNA"/>
</dbReference>
<keyword evidence="1" id="KW-1133">Transmembrane helix</keyword>
<dbReference type="Gene3D" id="3.40.250.10">
    <property type="entry name" value="Rhodanese-like domain"/>
    <property type="match status" value="1"/>
</dbReference>
<keyword evidence="1" id="KW-0472">Membrane</keyword>
<dbReference type="Proteomes" id="UP000823964">
    <property type="component" value="Unassembled WGS sequence"/>
</dbReference>
<dbReference type="SMART" id="SM00450">
    <property type="entry name" value="RHOD"/>
    <property type="match status" value="1"/>
</dbReference>
<accession>A0A9D2AGC6</accession>
<dbReference type="Pfam" id="PF00581">
    <property type="entry name" value="Rhodanese"/>
    <property type="match status" value="1"/>
</dbReference>
<name>A0A9D2AGC6_9BACT</name>
<protein>
    <submittedName>
        <fullName evidence="3">Rhodanese-like domain-containing protein</fullName>
    </submittedName>
</protein>
<gene>
    <name evidence="3" type="ORF">H9862_01285</name>
</gene>
<feature type="transmembrane region" description="Helical" evidence="1">
    <location>
        <begin position="12"/>
        <end position="29"/>
    </location>
</feature>
<dbReference type="AlphaFoldDB" id="A0A9D2AGC6"/>
<feature type="domain" description="Rhodanese" evidence="2">
    <location>
        <begin position="61"/>
        <end position="163"/>
    </location>
</feature>
<evidence type="ECO:0000313" key="3">
    <source>
        <dbReference type="EMBL" id="HIX19219.1"/>
    </source>
</evidence>
<sequence length="163" mass="18159">MQPVGRDLMRQFVWLGIAMVPPALIFYWVDSAFFAPGRMPVCVQEKLPEGRVCPDTLLAMRDSVIVWIDARSESDFEVRHMELPENNMFPIRPGELMQDQMDTAMSRLTEIGPNDAVVVFCTGGCSTAEEVAAALRETGIIEAPVYVLEGGWDAIKDNKNLVP</sequence>
<proteinExistence type="predicted"/>
<dbReference type="InterPro" id="IPR001763">
    <property type="entry name" value="Rhodanese-like_dom"/>
</dbReference>
<keyword evidence="1" id="KW-0812">Transmembrane</keyword>
<dbReference type="CDD" id="cd00158">
    <property type="entry name" value="RHOD"/>
    <property type="match status" value="1"/>
</dbReference>
<evidence type="ECO:0000256" key="1">
    <source>
        <dbReference type="SAM" id="Phobius"/>
    </source>
</evidence>
<dbReference type="PROSITE" id="PS50206">
    <property type="entry name" value="RHODANESE_3"/>
    <property type="match status" value="1"/>
</dbReference>
<organism evidence="3 4">
    <name type="scientific">Candidatus Akkermansia intestinigallinarum</name>
    <dbReference type="NCBI Taxonomy" id="2838431"/>
    <lineage>
        <taxon>Bacteria</taxon>
        <taxon>Pseudomonadati</taxon>
        <taxon>Verrucomicrobiota</taxon>
        <taxon>Verrucomicrobiia</taxon>
        <taxon>Verrucomicrobiales</taxon>
        <taxon>Akkermansiaceae</taxon>
        <taxon>Akkermansia</taxon>
    </lineage>
</organism>
<reference evidence="3" key="2">
    <citation type="submission" date="2021-04" db="EMBL/GenBank/DDBJ databases">
        <authorList>
            <person name="Gilroy R."/>
        </authorList>
    </citation>
    <scope>NUCLEOTIDE SEQUENCE</scope>
    <source>
        <strain evidence="3">14975</strain>
    </source>
</reference>
<evidence type="ECO:0000313" key="4">
    <source>
        <dbReference type="Proteomes" id="UP000823964"/>
    </source>
</evidence>
<dbReference type="InterPro" id="IPR036873">
    <property type="entry name" value="Rhodanese-like_dom_sf"/>
</dbReference>
<evidence type="ECO:0000259" key="2">
    <source>
        <dbReference type="PROSITE" id="PS50206"/>
    </source>
</evidence>
<dbReference type="SUPFAM" id="SSF52821">
    <property type="entry name" value="Rhodanese/Cell cycle control phosphatase"/>
    <property type="match status" value="1"/>
</dbReference>